<feature type="non-terminal residue" evidence="2">
    <location>
        <position position="278"/>
    </location>
</feature>
<keyword evidence="3" id="KW-1185">Reference proteome</keyword>
<dbReference type="EMBL" id="CACRXK020009664">
    <property type="protein sequence ID" value="CAB4017683.1"/>
    <property type="molecule type" value="Genomic_DNA"/>
</dbReference>
<dbReference type="GO" id="GO:0003677">
    <property type="term" value="F:DNA binding"/>
    <property type="evidence" value="ECO:0007669"/>
    <property type="project" value="UniProtKB-KW"/>
</dbReference>
<evidence type="ECO:0000313" key="3">
    <source>
        <dbReference type="Proteomes" id="UP001152795"/>
    </source>
</evidence>
<dbReference type="PROSITE" id="PS50888">
    <property type="entry name" value="BHLH"/>
    <property type="match status" value="1"/>
</dbReference>
<organism evidence="2 3">
    <name type="scientific">Paramuricea clavata</name>
    <name type="common">Red gorgonian</name>
    <name type="synonym">Violescent sea-whip</name>
    <dbReference type="NCBI Taxonomy" id="317549"/>
    <lineage>
        <taxon>Eukaryota</taxon>
        <taxon>Metazoa</taxon>
        <taxon>Cnidaria</taxon>
        <taxon>Anthozoa</taxon>
        <taxon>Octocorallia</taxon>
        <taxon>Malacalcyonacea</taxon>
        <taxon>Plexauridae</taxon>
        <taxon>Paramuricea</taxon>
    </lineage>
</organism>
<dbReference type="CDD" id="cd11400">
    <property type="entry name" value="bHLHzip_Myc"/>
    <property type="match status" value="1"/>
</dbReference>
<protein>
    <submittedName>
        <fullName evidence="2">C-myc proto-oncogene, partial</fullName>
    </submittedName>
</protein>
<dbReference type="InterPro" id="IPR036638">
    <property type="entry name" value="HLH_DNA-bd_sf"/>
</dbReference>
<dbReference type="InterPro" id="IPR011598">
    <property type="entry name" value="bHLH_dom"/>
</dbReference>
<feature type="non-terminal residue" evidence="2">
    <location>
        <position position="1"/>
    </location>
</feature>
<dbReference type="InterPro" id="IPR050433">
    <property type="entry name" value="Myc_transcription_factors"/>
</dbReference>
<dbReference type="PANTHER" id="PTHR45851">
    <property type="entry name" value="MYC PROTO-ONCOGENE"/>
    <property type="match status" value="1"/>
</dbReference>
<proteinExistence type="predicted"/>
<keyword evidence="1" id="KW-0238">DNA-binding</keyword>
<name>A0A6S7IK55_PARCT</name>
<dbReference type="Proteomes" id="UP001152795">
    <property type="component" value="Unassembled WGS sequence"/>
</dbReference>
<dbReference type="OrthoDB" id="5964374at2759"/>
<dbReference type="SUPFAM" id="SSF47459">
    <property type="entry name" value="HLH, helix-loop-helix DNA-binding domain"/>
    <property type="match status" value="1"/>
</dbReference>
<dbReference type="GO" id="GO:0003700">
    <property type="term" value="F:DNA-binding transcription factor activity"/>
    <property type="evidence" value="ECO:0007669"/>
    <property type="project" value="InterPro"/>
</dbReference>
<dbReference type="GO" id="GO:0046983">
    <property type="term" value="F:protein dimerization activity"/>
    <property type="evidence" value="ECO:0007669"/>
    <property type="project" value="InterPro"/>
</dbReference>
<accession>A0A6S7IK55</accession>
<gene>
    <name evidence="2" type="ORF">PACLA_8A038704</name>
</gene>
<dbReference type="Pfam" id="PF00010">
    <property type="entry name" value="HLH"/>
    <property type="match status" value="1"/>
</dbReference>
<dbReference type="FunFam" id="4.10.280.10:FF:000019">
    <property type="entry name" value="Myc proto-oncogene protein"/>
    <property type="match status" value="1"/>
</dbReference>
<evidence type="ECO:0000256" key="1">
    <source>
        <dbReference type="ARBA" id="ARBA00023125"/>
    </source>
</evidence>
<sequence>MFLSKEMDHLESEVDDIFGGVSLKEKISKYYEQQSIDLKSMLIRDCMWNGESPKKGRNFEKLRQLTKTPPLIDCNLRIMYVDPSEIWPFNFSEQLKAGKVTTADNNNDNTVSIDVPPCYSKNRRSHTHKQMPEVYTIFLCVHWEAALRKEGCWKYSRLTYEEVEVDVVGLEGNQKVELKNKDERPRTKRRRSNESDPDCEILGRATHNVLERKRRNELKLRFQYLRDSIPDICGNDRAPKVSILQKAYSYILQVQAEERSLLQQIRIQKNRKEQLLKK</sequence>
<dbReference type="AlphaFoldDB" id="A0A6S7IK55"/>
<reference evidence="2" key="1">
    <citation type="submission" date="2020-04" db="EMBL/GenBank/DDBJ databases">
        <authorList>
            <person name="Alioto T."/>
            <person name="Alioto T."/>
            <person name="Gomez Garrido J."/>
        </authorList>
    </citation>
    <scope>NUCLEOTIDE SEQUENCE</scope>
    <source>
        <strain evidence="2">A484AB</strain>
    </source>
</reference>
<dbReference type="InterPro" id="IPR002418">
    <property type="entry name" value="Tscrpt_reg_Myc"/>
</dbReference>
<evidence type="ECO:0000313" key="2">
    <source>
        <dbReference type="EMBL" id="CAB4017683.1"/>
    </source>
</evidence>
<dbReference type="Gene3D" id="4.10.280.10">
    <property type="entry name" value="Helix-loop-helix DNA-binding domain"/>
    <property type="match status" value="1"/>
</dbReference>
<comment type="caution">
    <text evidence="2">The sequence shown here is derived from an EMBL/GenBank/DDBJ whole genome shotgun (WGS) entry which is preliminary data.</text>
</comment>
<dbReference type="SMART" id="SM00353">
    <property type="entry name" value="HLH"/>
    <property type="match status" value="1"/>
</dbReference>
<dbReference type="PRINTS" id="PR00044">
    <property type="entry name" value="LEUZIPPRMYC"/>
</dbReference>